<dbReference type="OrthoDB" id="9808360at2"/>
<dbReference type="PROSITE" id="PS51197">
    <property type="entry name" value="HTH_RRF2_2"/>
    <property type="match status" value="1"/>
</dbReference>
<dbReference type="PROSITE" id="PS01332">
    <property type="entry name" value="HTH_RRF2_1"/>
    <property type="match status" value="1"/>
</dbReference>
<reference evidence="2 4" key="2">
    <citation type="submission" date="2016-10" db="EMBL/GenBank/DDBJ databases">
        <authorList>
            <person name="de Groot N.N."/>
        </authorList>
    </citation>
    <scope>NUCLEOTIDE SEQUENCE [LARGE SCALE GENOMIC DNA]</scope>
    <source>
        <strain evidence="2 4">DSM 2895</strain>
    </source>
</reference>
<evidence type="ECO:0000313" key="1">
    <source>
        <dbReference type="EMBL" id="KON97783.1"/>
    </source>
</evidence>
<gene>
    <name evidence="1" type="ORF">AF333_22460</name>
    <name evidence="2" type="ORF">SAMN04487909_12743</name>
</gene>
<dbReference type="InterPro" id="IPR030489">
    <property type="entry name" value="TR_Rrf2-type_CS"/>
</dbReference>
<dbReference type="PATRIC" id="fig|47500.8.peg.4756"/>
<dbReference type="AlphaFoldDB" id="A0A0D1VUN1"/>
<name>A0A0D1VUN1_ANEMI</name>
<dbReference type="SUPFAM" id="SSF46785">
    <property type="entry name" value="Winged helix' DNA-binding domain"/>
    <property type="match status" value="1"/>
</dbReference>
<evidence type="ECO:0000313" key="3">
    <source>
        <dbReference type="Proteomes" id="UP000037269"/>
    </source>
</evidence>
<dbReference type="PANTHER" id="PTHR33221">
    <property type="entry name" value="WINGED HELIX-TURN-HELIX TRANSCRIPTIONAL REGULATOR, RRF2 FAMILY"/>
    <property type="match status" value="1"/>
</dbReference>
<dbReference type="InterPro" id="IPR036390">
    <property type="entry name" value="WH_DNA-bd_sf"/>
</dbReference>
<evidence type="ECO:0000313" key="2">
    <source>
        <dbReference type="EMBL" id="SDJ74773.1"/>
    </source>
</evidence>
<dbReference type="RefSeq" id="WP_043069058.1">
    <property type="nucleotide sequence ID" value="NZ_BJOA01000306.1"/>
</dbReference>
<dbReference type="EMBL" id="LGUG01000004">
    <property type="protein sequence ID" value="KON97783.1"/>
    <property type="molecule type" value="Genomic_DNA"/>
</dbReference>
<dbReference type="Pfam" id="PF02082">
    <property type="entry name" value="Rrf2"/>
    <property type="match status" value="1"/>
</dbReference>
<dbReference type="STRING" id="47500.AF333_22460"/>
<protein>
    <submittedName>
        <fullName evidence="2">Transcriptional regulator, BadM/Rrf2 family</fullName>
    </submittedName>
</protein>
<proteinExistence type="predicted"/>
<sequence length="168" mass="18830">MQYSIGIEYALHCLTYLIHLPKGTSVGIKDLAAFQGVSETYLSKAFTKLKKAGIVHSIPGSKGGYRLAKSPEDITFLDVVEAIEGTQPHFLCTEIRQSCIILQNNESPSDLFKAPCTIHKVMVEAEQKMKDYLKSKTLSWLNDNLQAQLPQHLLQAGSEWFEDAMSRR</sequence>
<dbReference type="NCBIfam" id="TIGR00738">
    <property type="entry name" value="rrf2_super"/>
    <property type="match status" value="1"/>
</dbReference>
<dbReference type="InterPro" id="IPR000944">
    <property type="entry name" value="Tscrpt_reg_Rrf2"/>
</dbReference>
<keyword evidence="3" id="KW-1185">Reference proteome</keyword>
<evidence type="ECO:0000313" key="4">
    <source>
        <dbReference type="Proteomes" id="UP000182836"/>
    </source>
</evidence>
<dbReference type="GeneID" id="42307901"/>
<dbReference type="Proteomes" id="UP000037269">
    <property type="component" value="Unassembled WGS sequence"/>
</dbReference>
<dbReference type="Gene3D" id="1.10.10.10">
    <property type="entry name" value="Winged helix-like DNA-binding domain superfamily/Winged helix DNA-binding domain"/>
    <property type="match status" value="1"/>
</dbReference>
<dbReference type="Proteomes" id="UP000182836">
    <property type="component" value="Unassembled WGS sequence"/>
</dbReference>
<dbReference type="PANTHER" id="PTHR33221:SF9">
    <property type="entry name" value="RRF2 FAMILY PROTEIN"/>
    <property type="match status" value="1"/>
</dbReference>
<dbReference type="GO" id="GO:0003700">
    <property type="term" value="F:DNA-binding transcription factor activity"/>
    <property type="evidence" value="ECO:0007669"/>
    <property type="project" value="TreeGrafter"/>
</dbReference>
<dbReference type="EMBL" id="FNED01000027">
    <property type="protein sequence ID" value="SDJ74773.1"/>
    <property type="molecule type" value="Genomic_DNA"/>
</dbReference>
<accession>A0A0D1VUN1</accession>
<dbReference type="InterPro" id="IPR036388">
    <property type="entry name" value="WH-like_DNA-bd_sf"/>
</dbReference>
<organism evidence="1 3">
    <name type="scientific">Aneurinibacillus migulanus</name>
    <name type="common">Bacillus migulanus</name>
    <dbReference type="NCBI Taxonomy" id="47500"/>
    <lineage>
        <taxon>Bacteria</taxon>
        <taxon>Bacillati</taxon>
        <taxon>Bacillota</taxon>
        <taxon>Bacilli</taxon>
        <taxon>Bacillales</taxon>
        <taxon>Paenibacillaceae</taxon>
        <taxon>Aneurinibacillus group</taxon>
        <taxon>Aneurinibacillus</taxon>
    </lineage>
</organism>
<reference evidence="1 3" key="1">
    <citation type="submission" date="2015-07" db="EMBL/GenBank/DDBJ databases">
        <title>Fjat-14205 dsm 2895.</title>
        <authorList>
            <person name="Liu B."/>
            <person name="Wang J."/>
            <person name="Zhu Y."/>
            <person name="Liu G."/>
            <person name="Chen Q."/>
            <person name="Chen Z."/>
            <person name="Lan J."/>
            <person name="Che J."/>
            <person name="Ge C."/>
            <person name="Shi H."/>
            <person name="Pan Z."/>
            <person name="Liu X."/>
        </authorList>
    </citation>
    <scope>NUCLEOTIDE SEQUENCE [LARGE SCALE GENOMIC DNA]</scope>
    <source>
        <strain evidence="1 3">DSM 2895</strain>
    </source>
</reference>
<dbReference type="GO" id="GO:0005829">
    <property type="term" value="C:cytosol"/>
    <property type="evidence" value="ECO:0007669"/>
    <property type="project" value="TreeGrafter"/>
</dbReference>